<sequence>MANDAAKGLTSLRVRLLGTAMGCTALMLAAPAMAQQAPVKQHQTSALAVTTAVAAEDEPLDDPSIVSQDPVAIVSDDDIYTVVDSIVIDEVDAPGLLIDSNGGRAQVLGGDIETSGDNSEGLWLEAAGDAYADLGEVVTHGDGSTGIYARSEGQTVTSPYGYGSYTVGSAHVGTVAVETFGENAVGIHAVSDLYNAEVQSQTLVTHGNGSAGIVVEAYSYGIVDSNTLETHGDDATGITVTSQLASVRSNSVTTEGDRSAGIDVAADIAARIESTSVETSGDDSVGIRVTTGTSSAEVYSESVITSGERATGVDIDAVGGVFFESESIETSGDDAFGILAISREYNLYGTSGSVATTGDGAVGISVAALLDADLTSGTVTTAGDGANGIEMATTDGTATLISGNVTTTGSDLTGILVESENGGVNVSSETVSTSGENARGIHLISGGNATLDAGDVTTDGDTSIAVEINAQGNVEAAVETIHTSGDYSDGFVIWNGGAGTDADLTLGSVTIEGYGSYGVVAVVNGEVSGSVDSVTAMGNASTGVLIDAGQGVALDLGTVDITSEQHSIGVEIYAGQGDMEFSADSISVDSDGAAGVTLFLEDGDITADIGSVYVSGGEVAARDGFGYIAPSAVKVTSENGGIALKLGDVTVEAEDAYSTQGIDLTAQGHIQVEVESINVSGFTSEWEGSTGFGDAIRVSTRTSANIVVNQIDAGAGISVNGASDTRYLDAQISVTAGDIVTHANYGDGISVRQFFGNTDIAFDSIRTEGSGAAGVSTFAGYEASFYTFTSTEIVGGEIETLGDYSVGMDIASRTGGHRIEIDRVATSGARSTGIQSQSVTSGEILVGSVETAGDYSIGIHAEGLIAPPINETEEIIETDGLMIEAGSVTTTGDSAQGIVATGVGPVTIKVDSVETTGGSYVFDPGDYYGGPIGPDLPPFPYGSGLYGGGDGELPAGPASIGIEVASAFGDITVEAGSVVTSGDGAHGLSIDLEGDEWSIADQSVTVGTVQTTGADADALYLRNQTGGAIEATVQGDVLAEQGAGVRMITNGETSLTIAAGGALRSAADGYALIVEDYVAEELPEDGPGLPGPIGGGIGLAAAAQAIPTELPATNIIIADGGALYGRVRLDDRSSHFDNGGTFFANGISYFGGGNDVLTNSGTIAVEGDVFFDGLEQINNQGLIAFSAGNGDDVLDLSNLSFHGDDGSTIAFDLSAEASGEQDELILRDVTGTTSVRFSSDDVVTLDTVSDLISFTGDVADDAFVMAAGAEDAGFLNYRLTMEADTLAVAMAPDIEVLEPVRLGSNITDSWQHGTDAWAKQTAQARIAPQPGVAMWAQYYGGSRDRDAQDYAIAFDGADYAETLQSDTSYSGGQGGVAYTKGNTRFGLTLGFGNNETTLAQTDNRYRVDSYNVGVHGGWTNGMFFVDALAKADFADVEVELTSVDEDTDFDTTAFGLAAEAGARLGDESYFIEPVVGINWVSAEIDTLNFTGASFSFDTAESMRLRTGARAGTQFESGGLTFIPHLGLFAEKELSGENGIAFTSGSQTIALADKAPSLYGRGEAGLTLEISERFVFFAEGELLFGDVSGGTGRGGFRLRF</sequence>
<dbReference type="Gene3D" id="2.40.128.130">
    <property type="entry name" value="Autotransporter beta-domain"/>
    <property type="match status" value="1"/>
</dbReference>
<dbReference type="Gene3D" id="2.160.20.20">
    <property type="match status" value="2"/>
</dbReference>
<dbReference type="Proteomes" id="UP001596303">
    <property type="component" value="Unassembled WGS sequence"/>
</dbReference>
<organism evidence="3 4">
    <name type="scientific">Ponticaulis profundi</name>
    <dbReference type="NCBI Taxonomy" id="2665222"/>
    <lineage>
        <taxon>Bacteria</taxon>
        <taxon>Pseudomonadati</taxon>
        <taxon>Pseudomonadota</taxon>
        <taxon>Alphaproteobacteria</taxon>
        <taxon>Hyphomonadales</taxon>
        <taxon>Hyphomonadaceae</taxon>
        <taxon>Ponticaulis</taxon>
    </lineage>
</organism>
<evidence type="ECO:0000259" key="2">
    <source>
        <dbReference type="PROSITE" id="PS51208"/>
    </source>
</evidence>
<dbReference type="InterPro" id="IPR012332">
    <property type="entry name" value="Autotransporter_pectin_lyase_C"/>
</dbReference>
<comment type="caution">
    <text evidence="3">The sequence shown here is derived from an EMBL/GenBank/DDBJ whole genome shotgun (WGS) entry which is preliminary data.</text>
</comment>
<name>A0ABW1SCF3_9PROT</name>
<dbReference type="InterPro" id="IPR005546">
    <property type="entry name" value="Autotransporte_beta"/>
</dbReference>
<dbReference type="InterPro" id="IPR036709">
    <property type="entry name" value="Autotransporte_beta_dom_sf"/>
</dbReference>
<evidence type="ECO:0000256" key="1">
    <source>
        <dbReference type="SAM" id="SignalP"/>
    </source>
</evidence>
<feature type="chain" id="PRO_5046203518" evidence="1">
    <location>
        <begin position="35"/>
        <end position="1599"/>
    </location>
</feature>
<proteinExistence type="predicted"/>
<dbReference type="EMBL" id="JBHSSW010000028">
    <property type="protein sequence ID" value="MFC6199215.1"/>
    <property type="molecule type" value="Genomic_DNA"/>
</dbReference>
<feature type="signal peptide" evidence="1">
    <location>
        <begin position="1"/>
        <end position="34"/>
    </location>
</feature>
<dbReference type="SUPFAM" id="SSF103515">
    <property type="entry name" value="Autotransporter"/>
    <property type="match status" value="1"/>
</dbReference>
<keyword evidence="1" id="KW-0732">Signal</keyword>
<dbReference type="Pfam" id="PF03797">
    <property type="entry name" value="Autotransporter"/>
    <property type="match status" value="1"/>
</dbReference>
<feature type="domain" description="Autotransporter" evidence="2">
    <location>
        <begin position="1327"/>
        <end position="1599"/>
    </location>
</feature>
<evidence type="ECO:0000313" key="3">
    <source>
        <dbReference type="EMBL" id="MFC6199215.1"/>
    </source>
</evidence>
<evidence type="ECO:0000313" key="4">
    <source>
        <dbReference type="Proteomes" id="UP001596303"/>
    </source>
</evidence>
<dbReference type="SMART" id="SM00869">
    <property type="entry name" value="Autotransporter"/>
    <property type="match status" value="1"/>
</dbReference>
<protein>
    <submittedName>
        <fullName evidence="3">Autotransporter domain-containing protein</fullName>
    </submittedName>
</protein>
<keyword evidence="4" id="KW-1185">Reference proteome</keyword>
<dbReference type="PROSITE" id="PS51208">
    <property type="entry name" value="AUTOTRANSPORTER"/>
    <property type="match status" value="1"/>
</dbReference>
<reference evidence="4" key="1">
    <citation type="journal article" date="2019" name="Int. J. Syst. Evol. Microbiol.">
        <title>The Global Catalogue of Microorganisms (GCM) 10K type strain sequencing project: providing services to taxonomists for standard genome sequencing and annotation.</title>
        <authorList>
            <consortium name="The Broad Institute Genomics Platform"/>
            <consortium name="The Broad Institute Genome Sequencing Center for Infectious Disease"/>
            <person name="Wu L."/>
            <person name="Ma J."/>
        </authorList>
    </citation>
    <scope>NUCLEOTIDE SEQUENCE [LARGE SCALE GENOMIC DNA]</scope>
    <source>
        <strain evidence="4">CGMCC-1.15741</strain>
    </source>
</reference>
<gene>
    <name evidence="3" type="ORF">ACFQDM_14105</name>
</gene>
<dbReference type="RefSeq" id="WP_377380070.1">
    <property type="nucleotide sequence ID" value="NZ_JBHSSW010000028.1"/>
</dbReference>
<accession>A0ABW1SCF3</accession>